<organism evidence="11 12">
    <name type="scientific">Fibrobacter succinogenes</name>
    <name type="common">Bacteroides succinogenes</name>
    <dbReference type="NCBI Taxonomy" id="833"/>
    <lineage>
        <taxon>Bacteria</taxon>
        <taxon>Pseudomonadati</taxon>
        <taxon>Fibrobacterota</taxon>
        <taxon>Fibrobacteria</taxon>
        <taxon>Fibrobacterales</taxon>
        <taxon>Fibrobacteraceae</taxon>
        <taxon>Fibrobacter</taxon>
    </lineage>
</organism>
<keyword evidence="4" id="KW-0808">Transferase</keyword>
<gene>
    <name evidence="11" type="ORF">SAMN05661053_1739</name>
</gene>
<evidence type="ECO:0000256" key="2">
    <source>
        <dbReference type="ARBA" id="ARBA00012438"/>
    </source>
</evidence>
<dbReference type="InterPro" id="IPR036890">
    <property type="entry name" value="HATPase_C_sf"/>
</dbReference>
<dbReference type="Pfam" id="PF00512">
    <property type="entry name" value="HisKA"/>
    <property type="match status" value="1"/>
</dbReference>
<evidence type="ECO:0000256" key="4">
    <source>
        <dbReference type="ARBA" id="ARBA00022679"/>
    </source>
</evidence>
<reference evidence="11 12" key="1">
    <citation type="submission" date="2017-08" db="EMBL/GenBank/DDBJ databases">
        <authorList>
            <person name="de Groot N.N."/>
        </authorList>
    </citation>
    <scope>NUCLEOTIDE SEQUENCE [LARGE SCALE GENOMIC DNA]</scope>
    <source>
        <strain evidence="11 12">HM2</strain>
    </source>
</reference>
<dbReference type="CDD" id="cd00075">
    <property type="entry name" value="HATPase"/>
    <property type="match status" value="1"/>
</dbReference>
<dbReference type="InterPro" id="IPR036097">
    <property type="entry name" value="HisK_dim/P_sf"/>
</dbReference>
<accession>A0A380S686</accession>
<evidence type="ECO:0000256" key="7">
    <source>
        <dbReference type="ARBA" id="ARBA00023136"/>
    </source>
</evidence>
<evidence type="ECO:0000259" key="10">
    <source>
        <dbReference type="PROSITE" id="PS50109"/>
    </source>
</evidence>
<proteinExistence type="predicted"/>
<dbReference type="GO" id="GO:0016036">
    <property type="term" value="P:cellular response to phosphate starvation"/>
    <property type="evidence" value="ECO:0007669"/>
    <property type="project" value="TreeGrafter"/>
</dbReference>
<keyword evidence="5 11" id="KW-0418">Kinase</keyword>
<dbReference type="Gene3D" id="3.30.565.10">
    <property type="entry name" value="Histidine kinase-like ATPase, C-terminal domain"/>
    <property type="match status" value="1"/>
</dbReference>
<evidence type="ECO:0000256" key="9">
    <source>
        <dbReference type="SAM" id="Phobius"/>
    </source>
</evidence>
<dbReference type="Proteomes" id="UP000255423">
    <property type="component" value="Unassembled WGS sequence"/>
</dbReference>
<dbReference type="FunFam" id="3.30.565.10:FF:000006">
    <property type="entry name" value="Sensor histidine kinase WalK"/>
    <property type="match status" value="1"/>
</dbReference>
<dbReference type="SUPFAM" id="SSF55874">
    <property type="entry name" value="ATPase domain of HSP90 chaperone/DNA topoisomerase II/histidine kinase"/>
    <property type="match status" value="1"/>
</dbReference>
<keyword evidence="3" id="KW-0597">Phosphoprotein</keyword>
<dbReference type="PRINTS" id="PR00344">
    <property type="entry name" value="BCTRLSENSOR"/>
</dbReference>
<evidence type="ECO:0000256" key="5">
    <source>
        <dbReference type="ARBA" id="ARBA00022777"/>
    </source>
</evidence>
<feature type="transmembrane region" description="Helical" evidence="9">
    <location>
        <begin position="156"/>
        <end position="175"/>
    </location>
</feature>
<dbReference type="PROSITE" id="PS50109">
    <property type="entry name" value="HIS_KIN"/>
    <property type="match status" value="1"/>
</dbReference>
<dbReference type="InterPro" id="IPR005467">
    <property type="entry name" value="His_kinase_dom"/>
</dbReference>
<evidence type="ECO:0000313" key="12">
    <source>
        <dbReference type="Proteomes" id="UP000255423"/>
    </source>
</evidence>
<feature type="transmembrane region" description="Helical" evidence="9">
    <location>
        <begin position="6"/>
        <end position="28"/>
    </location>
</feature>
<dbReference type="InterPro" id="IPR003594">
    <property type="entry name" value="HATPase_dom"/>
</dbReference>
<dbReference type="RefSeq" id="WP_109572856.1">
    <property type="nucleotide sequence ID" value="NZ_UHJL01000002.1"/>
</dbReference>
<evidence type="ECO:0000256" key="3">
    <source>
        <dbReference type="ARBA" id="ARBA00022553"/>
    </source>
</evidence>
<dbReference type="SMART" id="SM00388">
    <property type="entry name" value="HisKA"/>
    <property type="match status" value="1"/>
</dbReference>
<evidence type="ECO:0000313" key="11">
    <source>
        <dbReference type="EMBL" id="SUQ24340.1"/>
    </source>
</evidence>
<dbReference type="SMART" id="SM00387">
    <property type="entry name" value="HATPase_c"/>
    <property type="match status" value="1"/>
</dbReference>
<evidence type="ECO:0000256" key="8">
    <source>
        <dbReference type="SAM" id="Coils"/>
    </source>
</evidence>
<dbReference type="PANTHER" id="PTHR45453">
    <property type="entry name" value="PHOSPHATE REGULON SENSOR PROTEIN PHOR"/>
    <property type="match status" value="1"/>
</dbReference>
<dbReference type="SUPFAM" id="SSF47384">
    <property type="entry name" value="Homodimeric domain of signal transducing histidine kinase"/>
    <property type="match status" value="1"/>
</dbReference>
<dbReference type="FunFam" id="1.10.287.130:FF:000001">
    <property type="entry name" value="Two-component sensor histidine kinase"/>
    <property type="match status" value="1"/>
</dbReference>
<dbReference type="EMBL" id="UHJL01000002">
    <property type="protein sequence ID" value="SUQ24340.1"/>
    <property type="molecule type" value="Genomic_DNA"/>
</dbReference>
<dbReference type="Pfam" id="PF02518">
    <property type="entry name" value="HATPase_c"/>
    <property type="match status" value="1"/>
</dbReference>
<keyword evidence="8" id="KW-0175">Coiled coil</keyword>
<feature type="coiled-coil region" evidence="8">
    <location>
        <begin position="209"/>
        <end position="243"/>
    </location>
</feature>
<keyword evidence="6" id="KW-0902">Two-component regulatory system</keyword>
<dbReference type="Gene3D" id="1.10.287.130">
    <property type="match status" value="1"/>
</dbReference>
<dbReference type="AlphaFoldDB" id="A0A380S686"/>
<evidence type="ECO:0000256" key="1">
    <source>
        <dbReference type="ARBA" id="ARBA00000085"/>
    </source>
</evidence>
<name>A0A380S686_FIBSU</name>
<dbReference type="PANTHER" id="PTHR45453:SF1">
    <property type="entry name" value="PHOSPHATE REGULON SENSOR PROTEIN PHOR"/>
    <property type="match status" value="1"/>
</dbReference>
<dbReference type="GO" id="GO:0005886">
    <property type="term" value="C:plasma membrane"/>
    <property type="evidence" value="ECO:0007669"/>
    <property type="project" value="TreeGrafter"/>
</dbReference>
<comment type="catalytic activity">
    <reaction evidence="1">
        <text>ATP + protein L-histidine = ADP + protein N-phospho-L-histidine.</text>
        <dbReference type="EC" id="2.7.13.3"/>
    </reaction>
</comment>
<dbReference type="GO" id="GO:0000155">
    <property type="term" value="F:phosphorelay sensor kinase activity"/>
    <property type="evidence" value="ECO:0007669"/>
    <property type="project" value="InterPro"/>
</dbReference>
<protein>
    <recommendedName>
        <fullName evidence="2">histidine kinase</fullName>
        <ecNumber evidence="2">2.7.13.3</ecNumber>
    </recommendedName>
</protein>
<dbReference type="GO" id="GO:0004721">
    <property type="term" value="F:phosphoprotein phosphatase activity"/>
    <property type="evidence" value="ECO:0007669"/>
    <property type="project" value="TreeGrafter"/>
</dbReference>
<dbReference type="InterPro" id="IPR004358">
    <property type="entry name" value="Sig_transdc_His_kin-like_C"/>
</dbReference>
<dbReference type="InterPro" id="IPR050351">
    <property type="entry name" value="BphY/WalK/GraS-like"/>
</dbReference>
<dbReference type="InterPro" id="IPR003661">
    <property type="entry name" value="HisK_dim/P_dom"/>
</dbReference>
<feature type="domain" description="Histidine kinase" evidence="10">
    <location>
        <begin position="243"/>
        <end position="454"/>
    </location>
</feature>
<keyword evidence="9" id="KW-0812">Transmembrane</keyword>
<evidence type="ECO:0000256" key="6">
    <source>
        <dbReference type="ARBA" id="ARBA00023012"/>
    </source>
</evidence>
<dbReference type="EC" id="2.7.13.3" evidence="2"/>
<keyword evidence="7 9" id="KW-0472">Membrane</keyword>
<sequence length="454" mass="50629">MKNSLRFSLIYVGVLAALFAVYFTARVFENEMSEQQKRDLRETASLIKNFYGQIPSENFRKNLDSIASKRLRVTLVDRDGMVLYESDAKAGKMENHRSRPEIMDANSKGIGENLRYSVTLNAQVFYFAERLSDGKILRLSRRQASLRESVSKTMPYLLALLTGIVVVAVLIAFGLSRAFVRPVQKLAENLGQPELMDDEGIYKEIAPLVKTIRKQNRELQLTIEQLSEEKKKTAKMRDEFTANASHELKTPLTSISGYAELIENGMAKPEDVKRFAGKIHKEAGRLLSIANDIMTLSKLDSSGESAIGLDESVNLWTLASNCIDELSFNAEKKGVRVALEGCKTAEVYGNRRLLFEMLYNLVDNSIRYTETGGSVSILVQQKSIAVKDTGIGIPEENQPRIFERFYRVDKSRSKATGGTGLGLAIVKHIAEVHHAEISLQSAIGVGTEITVTFC</sequence>
<dbReference type="CDD" id="cd00082">
    <property type="entry name" value="HisKA"/>
    <property type="match status" value="1"/>
</dbReference>
<keyword evidence="9" id="KW-1133">Transmembrane helix</keyword>